<evidence type="ECO:0008006" key="3">
    <source>
        <dbReference type="Google" id="ProtNLM"/>
    </source>
</evidence>
<gene>
    <name evidence="1" type="ORF">C5U62_01395</name>
</gene>
<evidence type="ECO:0000313" key="1">
    <source>
        <dbReference type="EMBL" id="PUA46662.1"/>
    </source>
</evidence>
<dbReference type="Proteomes" id="UP000244178">
    <property type="component" value="Unassembled WGS sequence"/>
</dbReference>
<protein>
    <recommendedName>
        <fullName evidence="3">Fis family transcriptional regulator</fullName>
    </recommendedName>
</protein>
<reference evidence="1 2" key="1">
    <citation type="submission" date="2018-03" db="EMBL/GenBank/DDBJ databases">
        <title>Draft genome sequence of the plant growth promoting rhizobacterium Pseudomonas protegens strain BNJ-SS-45 isolated from wheat (Triticum aestivum) rhizosphere.</title>
        <authorList>
            <person name="Bajpai A."/>
            <person name="Shende K."/>
            <person name="Meena N."/>
            <person name="Upadhyayula S.R."/>
            <person name="Suravajhala P."/>
            <person name="Medicherla K.M."/>
            <person name="Johri B.N."/>
        </authorList>
    </citation>
    <scope>NUCLEOTIDE SEQUENCE [LARGE SCALE GENOMIC DNA]</scope>
    <source>
        <strain evidence="1 2">BNJ-SS-45</strain>
    </source>
</reference>
<dbReference type="EMBL" id="PYJM01000001">
    <property type="protein sequence ID" value="PUA46662.1"/>
    <property type="molecule type" value="Genomic_DNA"/>
</dbReference>
<evidence type="ECO:0000313" key="2">
    <source>
        <dbReference type="Proteomes" id="UP000244178"/>
    </source>
</evidence>
<name>A0A2T6GR86_9PSED</name>
<dbReference type="AlphaFoldDB" id="A0A2T6GR86"/>
<organism evidence="1 2">
    <name type="scientific">Pseudomonas protegens</name>
    <dbReference type="NCBI Taxonomy" id="380021"/>
    <lineage>
        <taxon>Bacteria</taxon>
        <taxon>Pseudomonadati</taxon>
        <taxon>Pseudomonadota</taxon>
        <taxon>Gammaproteobacteria</taxon>
        <taxon>Pseudomonadales</taxon>
        <taxon>Pseudomonadaceae</taxon>
        <taxon>Pseudomonas</taxon>
    </lineage>
</organism>
<proteinExistence type="predicted"/>
<comment type="caution">
    <text evidence="1">The sequence shown here is derived from an EMBL/GenBank/DDBJ whole genome shotgun (WGS) entry which is preliminary data.</text>
</comment>
<sequence>MRPFFPCSRSFMPLDKRRQAAMERQLAATLTEACEAAKAEIVGFSWLTHDVNYAAFPASLVVAWIFDTQAHKEQALAAGQGSRMIELTARALGEADVHLESLAAHVFFDSEEQCRRINGGDWVQRLKRLRPGRG</sequence>
<accession>A0A2T6GR86</accession>